<dbReference type="InterPro" id="IPR035437">
    <property type="entry name" value="SNase_OB-fold_sf"/>
</dbReference>
<dbReference type="SMART" id="SM00322">
    <property type="entry name" value="KH"/>
    <property type="match status" value="1"/>
</dbReference>
<keyword evidence="5" id="KW-1185">Reference proteome</keyword>
<dbReference type="Pfam" id="PF00013">
    <property type="entry name" value="KH_1"/>
    <property type="match status" value="1"/>
</dbReference>
<protein>
    <recommendedName>
        <fullName evidence="3">Tudor domain-containing protein</fullName>
    </recommendedName>
</protein>
<dbReference type="EMBL" id="JABFTP020000021">
    <property type="protein sequence ID" value="KAL3267719.1"/>
    <property type="molecule type" value="Genomic_DNA"/>
</dbReference>
<dbReference type="InterPro" id="IPR004087">
    <property type="entry name" value="KH_dom"/>
</dbReference>
<dbReference type="SUPFAM" id="SSF63748">
    <property type="entry name" value="Tudor/PWWP/MBT"/>
    <property type="match status" value="1"/>
</dbReference>
<dbReference type="Gene3D" id="2.30.30.140">
    <property type="match status" value="1"/>
</dbReference>
<dbReference type="SUPFAM" id="SSF54791">
    <property type="entry name" value="Eukaryotic type KH-domain (KH-domain type I)"/>
    <property type="match status" value="1"/>
</dbReference>
<dbReference type="InterPro" id="IPR047368">
    <property type="entry name" value="KH-I_AKAP1"/>
</dbReference>
<reference evidence="4 5" key="1">
    <citation type="journal article" date="2021" name="BMC Biol.">
        <title>Horizontally acquired antibacterial genes associated with adaptive radiation of ladybird beetles.</title>
        <authorList>
            <person name="Li H.S."/>
            <person name="Tang X.F."/>
            <person name="Huang Y.H."/>
            <person name="Xu Z.Y."/>
            <person name="Chen M.L."/>
            <person name="Du X.Y."/>
            <person name="Qiu B.Y."/>
            <person name="Chen P.T."/>
            <person name="Zhang W."/>
            <person name="Slipinski A."/>
            <person name="Escalona H.E."/>
            <person name="Waterhouse R.M."/>
            <person name="Zwick A."/>
            <person name="Pang H."/>
        </authorList>
    </citation>
    <scope>NUCLEOTIDE SEQUENCE [LARGE SCALE GENOMIC DNA]</scope>
    <source>
        <strain evidence="4">SYSU2018</strain>
    </source>
</reference>
<feature type="region of interest" description="Disordered" evidence="2">
    <location>
        <begin position="142"/>
        <end position="222"/>
    </location>
</feature>
<feature type="compositionally biased region" description="Basic and acidic residues" evidence="2">
    <location>
        <begin position="37"/>
        <end position="56"/>
    </location>
</feature>
<sequence>MAPIHSRQLLAWTLPTIAALLSYLWYKRKRIGAPSDPGDKEAADRGDTLADLDKDNAKDVSTAQTIAGKLADTAEASPIIAQSSPSRTFSRSLSGVESTPIDIVIPKELRSIKTAPVVISDEDLDFEIEKVKSMKTTNPVELFNKARTANGSPTNKSEFNASRNSDSDSQKSTPESKKSIKIEPVPFECKKTPSKKITSDCSKSAQKKQKTKNKTNMAQKDIAVVEEKLNTLKLHCGNEKENERKKDGERKKKSKSRNSNSGCEREELHRQSSERDSANHSPADVMLASPSLSSISDNHSEGSNDSGKGGSDVATPPPSRTPGTDGSVSGDLKASTVHEFVIPQSLVGKLIGKRGAFVSQINIKANAQILVKRHPTDLKLKVCAVEGTQNEIDRALKMIRDKFPLKKFPEVTLEQVALIHPIPTVPLYSDHLYLKLVAGINNDTIMSCMVNPSHLFLQQPTHPTFPNLNILTNYMNICYSDIDSPLLPSPIPENTVCAAFSVDSWFRAMILSTDAETETSYVKFLDYGGYAYVENSLLRQIRGDFMLLPFQAAECFLANVKPIGESWPEEAYNLMASLTKGSIIYTQVIEYTDEDIPLVHCYAVIGPQQLVFLNQELVNQGFAEWFSYDDQPQQIEAAADAAEPQEIAQQS</sequence>
<evidence type="ECO:0000256" key="1">
    <source>
        <dbReference type="PROSITE-ProRule" id="PRU00117"/>
    </source>
</evidence>
<keyword evidence="1" id="KW-0694">RNA-binding</keyword>
<dbReference type="InterPro" id="IPR004088">
    <property type="entry name" value="KH_dom_type_1"/>
</dbReference>
<feature type="compositionally biased region" description="Polar residues" evidence="2">
    <location>
        <begin position="290"/>
        <end position="306"/>
    </location>
</feature>
<feature type="compositionally biased region" description="Basic and acidic residues" evidence="2">
    <location>
        <begin position="235"/>
        <end position="250"/>
    </location>
</feature>
<dbReference type="CDD" id="cd22395">
    <property type="entry name" value="KH-I_AKAP1"/>
    <property type="match status" value="1"/>
</dbReference>
<feature type="region of interest" description="Disordered" evidence="2">
    <location>
        <begin position="235"/>
        <end position="331"/>
    </location>
</feature>
<feature type="compositionally biased region" description="Basic and acidic residues" evidence="2">
    <location>
        <begin position="165"/>
        <end position="181"/>
    </location>
</feature>
<comment type="caution">
    <text evidence="4">The sequence shown here is derived from an EMBL/GenBank/DDBJ whole genome shotgun (WGS) entry which is preliminary data.</text>
</comment>
<feature type="compositionally biased region" description="Basic and acidic residues" evidence="2">
    <location>
        <begin position="263"/>
        <end position="278"/>
    </location>
</feature>
<feature type="domain" description="Tudor" evidence="3">
    <location>
        <begin position="490"/>
        <end position="548"/>
    </location>
</feature>
<organism evidence="4 5">
    <name type="scientific">Cryptolaemus montrouzieri</name>
    <dbReference type="NCBI Taxonomy" id="559131"/>
    <lineage>
        <taxon>Eukaryota</taxon>
        <taxon>Metazoa</taxon>
        <taxon>Ecdysozoa</taxon>
        <taxon>Arthropoda</taxon>
        <taxon>Hexapoda</taxon>
        <taxon>Insecta</taxon>
        <taxon>Pterygota</taxon>
        <taxon>Neoptera</taxon>
        <taxon>Endopterygota</taxon>
        <taxon>Coleoptera</taxon>
        <taxon>Polyphaga</taxon>
        <taxon>Cucujiformia</taxon>
        <taxon>Coccinelloidea</taxon>
        <taxon>Coccinellidae</taxon>
        <taxon>Scymninae</taxon>
        <taxon>Scymnini</taxon>
        <taxon>Cryptolaemus</taxon>
    </lineage>
</organism>
<feature type="region of interest" description="Disordered" evidence="2">
    <location>
        <begin position="34"/>
        <end position="56"/>
    </location>
</feature>
<dbReference type="InterPro" id="IPR002999">
    <property type="entry name" value="Tudor"/>
</dbReference>
<dbReference type="PROSITE" id="PS50304">
    <property type="entry name" value="TUDOR"/>
    <property type="match status" value="1"/>
</dbReference>
<dbReference type="InterPro" id="IPR050621">
    <property type="entry name" value="Tudor_domain_containing"/>
</dbReference>
<dbReference type="PANTHER" id="PTHR22948:SF65">
    <property type="entry name" value="A-KINASE ANCHORING PROTEIN 1"/>
    <property type="match status" value="1"/>
</dbReference>
<evidence type="ECO:0000313" key="4">
    <source>
        <dbReference type="EMBL" id="KAL3267719.1"/>
    </source>
</evidence>
<accession>A0ABD2MN05</accession>
<dbReference type="PROSITE" id="PS50084">
    <property type="entry name" value="KH_TYPE_1"/>
    <property type="match status" value="1"/>
</dbReference>
<evidence type="ECO:0000259" key="3">
    <source>
        <dbReference type="PROSITE" id="PS50304"/>
    </source>
</evidence>
<dbReference type="Gene3D" id="2.40.50.90">
    <property type="match status" value="1"/>
</dbReference>
<dbReference type="CDD" id="cd20407">
    <property type="entry name" value="Tudor_AKAP1"/>
    <property type="match status" value="1"/>
</dbReference>
<dbReference type="Proteomes" id="UP001516400">
    <property type="component" value="Unassembled WGS sequence"/>
</dbReference>
<proteinExistence type="predicted"/>
<evidence type="ECO:0000313" key="5">
    <source>
        <dbReference type="Proteomes" id="UP001516400"/>
    </source>
</evidence>
<dbReference type="SMART" id="SM00333">
    <property type="entry name" value="TUDOR"/>
    <property type="match status" value="1"/>
</dbReference>
<feature type="compositionally biased region" description="Polar residues" evidence="2">
    <location>
        <begin position="147"/>
        <end position="164"/>
    </location>
</feature>
<dbReference type="AlphaFoldDB" id="A0ABD2MN05"/>
<dbReference type="GO" id="GO:0010468">
    <property type="term" value="P:regulation of gene expression"/>
    <property type="evidence" value="ECO:0007669"/>
    <property type="project" value="UniProtKB-ARBA"/>
</dbReference>
<evidence type="ECO:0000256" key="2">
    <source>
        <dbReference type="SAM" id="MobiDB-lite"/>
    </source>
</evidence>
<dbReference type="GO" id="GO:0003723">
    <property type="term" value="F:RNA binding"/>
    <property type="evidence" value="ECO:0007669"/>
    <property type="project" value="UniProtKB-UniRule"/>
</dbReference>
<dbReference type="GO" id="GO:0005739">
    <property type="term" value="C:mitochondrion"/>
    <property type="evidence" value="ECO:0007669"/>
    <property type="project" value="UniProtKB-ARBA"/>
</dbReference>
<dbReference type="PANTHER" id="PTHR22948">
    <property type="entry name" value="TUDOR DOMAIN CONTAINING PROTEIN"/>
    <property type="match status" value="1"/>
</dbReference>
<gene>
    <name evidence="4" type="ORF">HHI36_006849</name>
</gene>
<dbReference type="Gene3D" id="3.30.1370.10">
    <property type="entry name" value="K Homology domain, type 1"/>
    <property type="match status" value="1"/>
</dbReference>
<dbReference type="InterPro" id="IPR047367">
    <property type="entry name" value="Tudor_AKAP1"/>
</dbReference>
<name>A0ABD2MN05_9CUCU</name>
<dbReference type="InterPro" id="IPR036612">
    <property type="entry name" value="KH_dom_type_1_sf"/>
</dbReference>
<dbReference type="Pfam" id="PF00567">
    <property type="entry name" value="TUDOR"/>
    <property type="match status" value="1"/>
</dbReference>